<keyword evidence="5 7" id="KW-1133">Transmembrane helix</keyword>
<feature type="transmembrane region" description="Helical" evidence="7">
    <location>
        <begin position="85"/>
        <end position="106"/>
    </location>
</feature>
<evidence type="ECO:0000256" key="1">
    <source>
        <dbReference type="ARBA" id="ARBA00004651"/>
    </source>
</evidence>
<evidence type="ECO:0000256" key="5">
    <source>
        <dbReference type="ARBA" id="ARBA00022989"/>
    </source>
</evidence>
<name>A0A844W2B2_9RHOB</name>
<reference evidence="9 10" key="1">
    <citation type="submission" date="2019-11" db="EMBL/GenBank/DDBJ databases">
        <title>Pseudooceanicola pacifica sp. nov., isolated from deep-sea sediment of the Pacific Ocean.</title>
        <authorList>
            <person name="Lyu L."/>
        </authorList>
    </citation>
    <scope>NUCLEOTIDE SEQUENCE [LARGE SCALE GENOMIC DNA]</scope>
    <source>
        <strain evidence="9 10">216_PA32_1</strain>
    </source>
</reference>
<feature type="transmembrane region" description="Helical" evidence="7">
    <location>
        <begin position="7"/>
        <end position="27"/>
    </location>
</feature>
<keyword evidence="10" id="KW-1185">Reference proteome</keyword>
<evidence type="ECO:0000256" key="2">
    <source>
        <dbReference type="ARBA" id="ARBA00022448"/>
    </source>
</evidence>
<comment type="subcellular location">
    <subcellularLocation>
        <location evidence="7">Cell inner membrane</location>
        <topology evidence="7">Multi-pass membrane protein</topology>
    </subcellularLocation>
    <subcellularLocation>
        <location evidence="1">Cell membrane</location>
        <topology evidence="1">Multi-pass membrane protein</topology>
    </subcellularLocation>
</comment>
<keyword evidence="3" id="KW-1003">Cell membrane</keyword>
<evidence type="ECO:0000259" key="8">
    <source>
        <dbReference type="Pfam" id="PF04290"/>
    </source>
</evidence>
<comment type="subunit">
    <text evidence="7">The complex comprises the extracytoplasmic solute receptor protein and the two transmembrane proteins.</text>
</comment>
<dbReference type="AlphaFoldDB" id="A0A844W2B2"/>
<dbReference type="EMBL" id="WNXQ01000004">
    <property type="protein sequence ID" value="MWB78286.1"/>
    <property type="molecule type" value="Genomic_DNA"/>
</dbReference>
<sequence>MRILARLFAAASVLGAAALMLMAIHIVVDTVLRTVGNPVYGTVEIVAGYYMPVLAFLPLAWVINRERMIVIEVFGGLYSERMMRLNTLVVSLISGGLIALLAYATWQEAMGKMATRAFIISVDLKLPIWIAHFFPPVGLAMAALAYFAIVVRLGRGLVRDQTGKETPNEH</sequence>
<accession>A0A844W2B2</accession>
<dbReference type="GO" id="GO:0005886">
    <property type="term" value="C:plasma membrane"/>
    <property type="evidence" value="ECO:0007669"/>
    <property type="project" value="UniProtKB-SubCell"/>
</dbReference>
<keyword evidence="2 7" id="KW-0813">Transport</keyword>
<proteinExistence type="inferred from homology"/>
<feature type="transmembrane region" description="Helical" evidence="7">
    <location>
        <begin position="126"/>
        <end position="149"/>
    </location>
</feature>
<feature type="domain" description="Tripartite ATP-independent periplasmic transporters DctQ component" evidence="8">
    <location>
        <begin position="22"/>
        <end position="153"/>
    </location>
</feature>
<evidence type="ECO:0000256" key="3">
    <source>
        <dbReference type="ARBA" id="ARBA00022475"/>
    </source>
</evidence>
<dbReference type="GO" id="GO:0022857">
    <property type="term" value="F:transmembrane transporter activity"/>
    <property type="evidence" value="ECO:0007669"/>
    <property type="project" value="UniProtKB-UniRule"/>
</dbReference>
<evidence type="ECO:0000256" key="4">
    <source>
        <dbReference type="ARBA" id="ARBA00022692"/>
    </source>
</evidence>
<organism evidence="9 10">
    <name type="scientific">Pseudooceanicola pacificus</name>
    <dbReference type="NCBI Taxonomy" id="2676438"/>
    <lineage>
        <taxon>Bacteria</taxon>
        <taxon>Pseudomonadati</taxon>
        <taxon>Pseudomonadota</taxon>
        <taxon>Alphaproteobacteria</taxon>
        <taxon>Rhodobacterales</taxon>
        <taxon>Paracoccaceae</taxon>
        <taxon>Pseudooceanicola</taxon>
    </lineage>
</organism>
<comment type="caution">
    <text evidence="9">The sequence shown here is derived from an EMBL/GenBank/DDBJ whole genome shotgun (WGS) entry which is preliminary data.</text>
</comment>
<evidence type="ECO:0000256" key="7">
    <source>
        <dbReference type="RuleBase" id="RU369079"/>
    </source>
</evidence>
<keyword evidence="4 7" id="KW-0812">Transmembrane</keyword>
<dbReference type="RefSeq" id="WP_160382547.1">
    <property type="nucleotide sequence ID" value="NZ_WNXQ01000004.1"/>
</dbReference>
<dbReference type="Proteomes" id="UP000443843">
    <property type="component" value="Unassembled WGS sequence"/>
</dbReference>
<comment type="similarity">
    <text evidence="7">Belongs to the TRAP transporter small permease family.</text>
</comment>
<keyword evidence="6 7" id="KW-0472">Membrane</keyword>
<comment type="function">
    <text evidence="7">Part of the tripartite ATP-independent periplasmic (TRAP) transport system.</text>
</comment>
<keyword evidence="7" id="KW-0997">Cell inner membrane</keyword>
<evidence type="ECO:0000313" key="10">
    <source>
        <dbReference type="Proteomes" id="UP000443843"/>
    </source>
</evidence>
<dbReference type="Pfam" id="PF04290">
    <property type="entry name" value="DctQ"/>
    <property type="match status" value="1"/>
</dbReference>
<gene>
    <name evidence="9" type="ORF">GLS40_09640</name>
</gene>
<evidence type="ECO:0000313" key="9">
    <source>
        <dbReference type="EMBL" id="MWB78286.1"/>
    </source>
</evidence>
<evidence type="ECO:0000256" key="6">
    <source>
        <dbReference type="ARBA" id="ARBA00023136"/>
    </source>
</evidence>
<feature type="transmembrane region" description="Helical" evidence="7">
    <location>
        <begin position="47"/>
        <end position="64"/>
    </location>
</feature>
<protein>
    <recommendedName>
        <fullName evidence="7">TRAP transporter small permease protein</fullName>
    </recommendedName>
</protein>
<dbReference type="InterPro" id="IPR055348">
    <property type="entry name" value="DctQ"/>
</dbReference>